<evidence type="ECO:0000313" key="1">
    <source>
        <dbReference type="Proteomes" id="UP000887565"/>
    </source>
</evidence>
<evidence type="ECO:0000313" key="2">
    <source>
        <dbReference type="WBParaSite" id="nRc.2.0.1.t33499-RA"/>
    </source>
</evidence>
<dbReference type="WBParaSite" id="nRc.2.0.1.t33499-RA">
    <property type="protein sequence ID" value="nRc.2.0.1.t33499-RA"/>
    <property type="gene ID" value="nRc.2.0.1.g33499"/>
</dbReference>
<accession>A0A915K5M5</accession>
<keyword evidence="1" id="KW-1185">Reference proteome</keyword>
<dbReference type="Proteomes" id="UP000887565">
    <property type="component" value="Unplaced"/>
</dbReference>
<protein>
    <submittedName>
        <fullName evidence="2">Uncharacterized protein</fullName>
    </submittedName>
</protein>
<proteinExistence type="predicted"/>
<sequence length="59" mass="6908">MFTCQFFNGSSTGHPRPVQSLNTMWSMWPETGPKDYQMLPQMPHAPLHRPFEDNMSRLL</sequence>
<name>A0A915K5M5_ROMCU</name>
<dbReference type="AlphaFoldDB" id="A0A915K5M5"/>
<reference evidence="2" key="1">
    <citation type="submission" date="2022-11" db="UniProtKB">
        <authorList>
            <consortium name="WormBaseParasite"/>
        </authorList>
    </citation>
    <scope>IDENTIFICATION</scope>
</reference>
<organism evidence="1 2">
    <name type="scientific">Romanomermis culicivorax</name>
    <name type="common">Nematode worm</name>
    <dbReference type="NCBI Taxonomy" id="13658"/>
    <lineage>
        <taxon>Eukaryota</taxon>
        <taxon>Metazoa</taxon>
        <taxon>Ecdysozoa</taxon>
        <taxon>Nematoda</taxon>
        <taxon>Enoplea</taxon>
        <taxon>Dorylaimia</taxon>
        <taxon>Mermithida</taxon>
        <taxon>Mermithoidea</taxon>
        <taxon>Mermithidae</taxon>
        <taxon>Romanomermis</taxon>
    </lineage>
</organism>